<dbReference type="InterPro" id="IPR011051">
    <property type="entry name" value="RmlC_Cupin_sf"/>
</dbReference>
<dbReference type="SUPFAM" id="SSF51182">
    <property type="entry name" value="RmlC-like cupins"/>
    <property type="match status" value="1"/>
</dbReference>
<gene>
    <name evidence="6" type="primary">pmi</name>
    <name evidence="6" type="ORF">GCM10007100_05610</name>
</gene>
<keyword evidence="1 3" id="KW-0479">Metal-binding</keyword>
<dbReference type="PIRSF" id="PIRSF036894">
    <property type="entry name" value="PMI_Firm_short"/>
    <property type="match status" value="1"/>
</dbReference>
<dbReference type="CDD" id="cd07010">
    <property type="entry name" value="cupin_PMI_type_I_N_bac"/>
    <property type="match status" value="1"/>
</dbReference>
<dbReference type="GO" id="GO:0004476">
    <property type="term" value="F:mannose-6-phosphate isomerase activity"/>
    <property type="evidence" value="ECO:0007669"/>
    <property type="project" value="InterPro"/>
</dbReference>
<dbReference type="GO" id="GO:0005975">
    <property type="term" value="P:carbohydrate metabolic process"/>
    <property type="evidence" value="ECO:0007669"/>
    <property type="project" value="InterPro"/>
</dbReference>
<dbReference type="Gene3D" id="2.60.120.10">
    <property type="entry name" value="Jelly Rolls"/>
    <property type="match status" value="2"/>
</dbReference>
<keyword evidence="6" id="KW-0413">Isomerase</keyword>
<reference evidence="6" key="1">
    <citation type="journal article" date="2014" name="Int. J. Syst. Evol. Microbiol.">
        <title>Complete genome sequence of Corynebacterium casei LMG S-19264T (=DSM 44701T), isolated from a smear-ripened cheese.</title>
        <authorList>
            <consortium name="US DOE Joint Genome Institute (JGI-PGF)"/>
            <person name="Walter F."/>
            <person name="Albersmeier A."/>
            <person name="Kalinowski J."/>
            <person name="Ruckert C."/>
        </authorList>
    </citation>
    <scope>NUCLEOTIDE SEQUENCE</scope>
    <source>
        <strain evidence="6">KCTC 12988</strain>
    </source>
</reference>
<dbReference type="AlphaFoldDB" id="A0A918TDW0"/>
<feature type="binding site" evidence="3">
    <location>
        <position position="102"/>
    </location>
    <ligand>
        <name>Zn(2+)</name>
        <dbReference type="ChEBI" id="CHEBI:29105"/>
    </ligand>
</feature>
<name>A0A918TDW0_9BACT</name>
<feature type="binding site" evidence="3">
    <location>
        <position position="176"/>
    </location>
    <ligand>
        <name>Zn(2+)</name>
        <dbReference type="ChEBI" id="CHEBI:29105"/>
    </ligand>
</feature>
<comment type="caution">
    <text evidence="6">The sequence shown here is derived from an EMBL/GenBank/DDBJ whole genome shotgun (WGS) entry which is preliminary data.</text>
</comment>
<dbReference type="PANTHER" id="PTHR42742">
    <property type="entry name" value="TRANSCRIPTIONAL REPRESSOR MPRA"/>
    <property type="match status" value="1"/>
</dbReference>
<organism evidence="6 7">
    <name type="scientific">Roseibacillus persicicus</name>
    <dbReference type="NCBI Taxonomy" id="454148"/>
    <lineage>
        <taxon>Bacteria</taxon>
        <taxon>Pseudomonadati</taxon>
        <taxon>Verrucomicrobiota</taxon>
        <taxon>Verrucomicrobiia</taxon>
        <taxon>Verrucomicrobiales</taxon>
        <taxon>Verrucomicrobiaceae</taxon>
        <taxon>Roseibacillus</taxon>
    </lineage>
</organism>
<evidence type="ECO:0000256" key="1">
    <source>
        <dbReference type="ARBA" id="ARBA00022723"/>
    </source>
</evidence>
<comment type="cofactor">
    <cofactor evidence="3">
        <name>Zn(2+)</name>
        <dbReference type="ChEBI" id="CHEBI:29105"/>
    </cofactor>
    <text evidence="3">Binds 1 zinc ion per subunit.</text>
</comment>
<dbReference type="RefSeq" id="WP_189567161.1">
    <property type="nucleotide sequence ID" value="NZ_BMXI01000002.1"/>
</dbReference>
<accession>A0A918TDW0</accession>
<feature type="domain" description="Phosphomannose isomerase type I catalytic" evidence="5">
    <location>
        <begin position="8"/>
        <end position="112"/>
    </location>
</feature>
<dbReference type="InterPro" id="IPR051804">
    <property type="entry name" value="Carb_Metab_Reg_Kinase/Isom"/>
</dbReference>
<dbReference type="InterPro" id="IPR046457">
    <property type="entry name" value="PMI_typeI_cat"/>
</dbReference>
<dbReference type="InterPro" id="IPR014710">
    <property type="entry name" value="RmlC-like_jellyroll"/>
</dbReference>
<reference evidence="6" key="2">
    <citation type="submission" date="2020-09" db="EMBL/GenBank/DDBJ databases">
        <authorList>
            <person name="Sun Q."/>
            <person name="Kim S."/>
        </authorList>
    </citation>
    <scope>NUCLEOTIDE SEQUENCE</scope>
    <source>
        <strain evidence="6">KCTC 12988</strain>
    </source>
</reference>
<evidence type="ECO:0000256" key="2">
    <source>
        <dbReference type="ARBA" id="ARBA00022833"/>
    </source>
</evidence>
<evidence type="ECO:0000256" key="3">
    <source>
        <dbReference type="PIRSR" id="PIRSR036894-1"/>
    </source>
</evidence>
<proteinExistence type="predicted"/>
<dbReference type="Pfam" id="PF20511">
    <property type="entry name" value="PMI_typeI_cat"/>
    <property type="match status" value="1"/>
</dbReference>
<keyword evidence="2 3" id="KW-0862">Zinc</keyword>
<feature type="active site" evidence="4">
    <location>
        <position position="196"/>
    </location>
</feature>
<dbReference type="Proteomes" id="UP000644507">
    <property type="component" value="Unassembled WGS sequence"/>
</dbReference>
<keyword evidence="7" id="KW-1185">Reference proteome</keyword>
<evidence type="ECO:0000259" key="5">
    <source>
        <dbReference type="Pfam" id="PF20511"/>
    </source>
</evidence>
<evidence type="ECO:0000256" key="4">
    <source>
        <dbReference type="PIRSR" id="PIRSR036894-2"/>
    </source>
</evidence>
<dbReference type="PANTHER" id="PTHR42742:SF3">
    <property type="entry name" value="FRUCTOKINASE"/>
    <property type="match status" value="1"/>
</dbReference>
<sequence>MSQTPLTFQPLYKTRVWGGRVLESRYGRALPDDQPYGESWELVDREDDQSVVTSNNYVGKTLHELWTQHRAEVFGDNLPDSERFPILIKILDCQDDLSIQVHPPAELAPSLNGEPKTEMWYLAGAEERASLYIGLKDGVTREQFETSIKVGTVADYVHRIAPKEGESIFIPSGRLHAIGGGNLIFEIQQNSDTTYRVFDWNRLGLDGEPRELHIDESLASIDFDDFEPAMDTPVGNTLATCEYFQTDELKVAAGEEIANPKADSFSVLAVVSGKLTSAEGSYQAGDFLLLPKGAAPLTASEDSVVLQVTLPA</sequence>
<evidence type="ECO:0000313" key="7">
    <source>
        <dbReference type="Proteomes" id="UP000644507"/>
    </source>
</evidence>
<dbReference type="EMBL" id="BMXI01000002">
    <property type="protein sequence ID" value="GHC43363.1"/>
    <property type="molecule type" value="Genomic_DNA"/>
</dbReference>
<dbReference type="InterPro" id="IPR014628">
    <property type="entry name" value="Man6P_isomerase_Firm_short"/>
</dbReference>
<dbReference type="GO" id="GO:0008270">
    <property type="term" value="F:zinc ion binding"/>
    <property type="evidence" value="ECO:0007669"/>
    <property type="project" value="InterPro"/>
</dbReference>
<feature type="binding site" evidence="3">
    <location>
        <position position="118"/>
    </location>
    <ligand>
        <name>Zn(2+)</name>
        <dbReference type="ChEBI" id="CHEBI:29105"/>
    </ligand>
</feature>
<evidence type="ECO:0000313" key="6">
    <source>
        <dbReference type="EMBL" id="GHC43363.1"/>
    </source>
</evidence>
<protein>
    <submittedName>
        <fullName evidence="6">Mannose-6-phosphate isomerase</fullName>
    </submittedName>
</protein>